<dbReference type="AlphaFoldDB" id="A0A9P3PMG2"/>
<dbReference type="GO" id="GO:0047429">
    <property type="term" value="F:nucleoside triphosphate diphosphatase activity"/>
    <property type="evidence" value="ECO:0007669"/>
    <property type="project" value="TreeGrafter"/>
</dbReference>
<evidence type="ECO:0000313" key="3">
    <source>
        <dbReference type="Proteomes" id="UP001063166"/>
    </source>
</evidence>
<evidence type="ECO:0000313" key="2">
    <source>
        <dbReference type="EMBL" id="GLB38608.1"/>
    </source>
</evidence>
<name>A0A9P3PMG2_LYOSH</name>
<reference evidence="2" key="1">
    <citation type="submission" date="2022-07" db="EMBL/GenBank/DDBJ databases">
        <title>The genome of Lyophyllum shimeji provides insight into the initial evolution of ectomycorrhizal fungal genome.</title>
        <authorList>
            <person name="Kobayashi Y."/>
            <person name="Shibata T."/>
            <person name="Hirakawa H."/>
            <person name="Shigenobu S."/>
            <person name="Nishiyama T."/>
            <person name="Yamada A."/>
            <person name="Hasebe M."/>
            <person name="Kawaguchi M."/>
        </authorList>
    </citation>
    <scope>NUCLEOTIDE SEQUENCE</scope>
    <source>
        <strain evidence="2">AT787</strain>
    </source>
</reference>
<dbReference type="Pfam" id="PF01663">
    <property type="entry name" value="Phosphodiest"/>
    <property type="match status" value="1"/>
</dbReference>
<dbReference type="GO" id="GO:0009141">
    <property type="term" value="P:nucleoside triphosphate metabolic process"/>
    <property type="evidence" value="ECO:0007669"/>
    <property type="project" value="TreeGrafter"/>
</dbReference>
<dbReference type="CDD" id="cd16018">
    <property type="entry name" value="Enpp"/>
    <property type="match status" value="1"/>
</dbReference>
<accession>A0A9P3PMG2</accession>
<organism evidence="2 3">
    <name type="scientific">Lyophyllum shimeji</name>
    <name type="common">Hon-shimeji</name>
    <name type="synonym">Tricholoma shimeji</name>
    <dbReference type="NCBI Taxonomy" id="47721"/>
    <lineage>
        <taxon>Eukaryota</taxon>
        <taxon>Fungi</taxon>
        <taxon>Dikarya</taxon>
        <taxon>Basidiomycota</taxon>
        <taxon>Agaricomycotina</taxon>
        <taxon>Agaricomycetes</taxon>
        <taxon>Agaricomycetidae</taxon>
        <taxon>Agaricales</taxon>
        <taxon>Tricholomatineae</taxon>
        <taxon>Lyophyllaceae</taxon>
        <taxon>Lyophyllum</taxon>
    </lineage>
</organism>
<dbReference type="PANTHER" id="PTHR10151">
    <property type="entry name" value="ECTONUCLEOTIDE PYROPHOSPHATASE/PHOSPHODIESTERASE"/>
    <property type="match status" value="1"/>
</dbReference>
<protein>
    <submittedName>
        <fullName evidence="2">Type I phosphodiesterase / nucleotide pyrophosphatase</fullName>
    </submittedName>
</protein>
<comment type="caution">
    <text evidence="2">The sequence shown here is derived from an EMBL/GenBank/DDBJ whole genome shotgun (WGS) entry which is preliminary data.</text>
</comment>
<proteinExistence type="predicted"/>
<evidence type="ECO:0000256" key="1">
    <source>
        <dbReference type="SAM" id="MobiDB-lite"/>
    </source>
</evidence>
<dbReference type="EMBL" id="BRPK01000005">
    <property type="protein sequence ID" value="GLB38608.1"/>
    <property type="molecule type" value="Genomic_DNA"/>
</dbReference>
<dbReference type="Proteomes" id="UP001063166">
    <property type="component" value="Unassembled WGS sequence"/>
</dbReference>
<keyword evidence="3" id="KW-1185">Reference proteome</keyword>
<dbReference type="InterPro" id="IPR017850">
    <property type="entry name" value="Alkaline_phosphatase_core_sf"/>
</dbReference>
<sequence length="505" mass="56488">MSSFPGKTRHPSDKPQDIVEEEQGLLSGVPVEGAKDEFDTPNSGWSARKIVGTATCFIALLISGAFVRGLLRGPAPPSSHSLWYDGGEILSNGTHDYRRTVLIVSIDGLRADYLDRGLTPNLLHISENGLRAKSMRPIFPTLTFPNHWALMTGLYAESHGIVANNFWDPVLQTTFQYNRIESCWNPNWWYGEPMWETAGKAGLLTANLMWPGPPKTSSGARATYFVPWKDHVPLDEKLDQIVEWIDLPLEERPKLIMAYEPSLDQAGHATGPMSARVNATLAQVDKFAKELQLALHARNLTDIVDIVFVSDHGMTDTSHPELVYMDDILGEKGLKAIEHEDGWPAMGLRFRPETNVTHYLNLLLKAADANPEKFDVYTHETMPRRYHFSNSERIAPVYVVPKIGYVLTTKAEGDVGMSKGNHGYDNNELSMHAMFIAHGPFTTDVKALHQSGGKPGDHWHSTEGNTYIMERFQNVEVYNLVMKLLGIEEFAAPNNGSTGFWDKYL</sequence>
<gene>
    <name evidence="2" type="ORF">LshimejAT787_0504730</name>
</gene>
<dbReference type="Gene3D" id="3.40.720.10">
    <property type="entry name" value="Alkaline Phosphatase, subunit A"/>
    <property type="match status" value="1"/>
</dbReference>
<dbReference type="PANTHER" id="PTHR10151:SF120">
    <property type="entry name" value="BIS(5'-ADENOSYL)-TRIPHOSPHATASE"/>
    <property type="match status" value="1"/>
</dbReference>
<dbReference type="SUPFAM" id="SSF53649">
    <property type="entry name" value="Alkaline phosphatase-like"/>
    <property type="match status" value="1"/>
</dbReference>
<dbReference type="GO" id="GO:0017111">
    <property type="term" value="F:ribonucleoside triphosphate phosphatase activity"/>
    <property type="evidence" value="ECO:0007669"/>
    <property type="project" value="TreeGrafter"/>
</dbReference>
<dbReference type="OrthoDB" id="415411at2759"/>
<dbReference type="InterPro" id="IPR002591">
    <property type="entry name" value="Phosphodiest/P_Trfase"/>
</dbReference>
<feature type="region of interest" description="Disordered" evidence="1">
    <location>
        <begin position="1"/>
        <end position="23"/>
    </location>
</feature>